<keyword evidence="4" id="KW-1185">Reference proteome</keyword>
<sequence length="388" mass="42283">MATVAGRMTQGDAERRNVLFVLPSLARAGAESQVLDLLESLSGGPWRLHLATFEPATDQLARVQAVGVQHHHIPRRGKWNPSFISGLGRLVDKAQIDIIHATLNIAVLAAWCARTLASRKPPIIAAIHTTTSRNRKDALIGSWLYSPILRRCDAVNFVSHRQREHWLQQIPLEQERTSVIHNGVDTMRFAPSEGDALGRKRPTVVCIAALRPEKGHRILLRAWQGVIAARPDAQLLLVGDGPERGRIEGLIHQYGLAGSVVVLGIIQDVRPILSGAHLTVLPSTAVETLSLAALESLAMGVPVIATAIGGMPEAVLHEQTGLILEPGRPEELATAILELLSDEPRRQVMAANARADMLARFRKERMGEETAALLERVIDNGGLHHALR</sequence>
<organism evidence="3 4">
    <name type="scientific">Natronocella acetinitrilica</name>
    <dbReference type="NCBI Taxonomy" id="414046"/>
    <lineage>
        <taxon>Bacteria</taxon>
        <taxon>Pseudomonadati</taxon>
        <taxon>Pseudomonadota</taxon>
        <taxon>Gammaproteobacteria</taxon>
        <taxon>Chromatiales</taxon>
        <taxon>Ectothiorhodospiraceae</taxon>
        <taxon>Natronocella</taxon>
    </lineage>
</organism>
<dbReference type="PANTHER" id="PTHR12526">
    <property type="entry name" value="GLYCOSYLTRANSFERASE"/>
    <property type="match status" value="1"/>
</dbReference>
<evidence type="ECO:0000313" key="3">
    <source>
        <dbReference type="EMBL" id="MCP1675800.1"/>
    </source>
</evidence>
<feature type="domain" description="Glycosyltransferase subfamily 4-like N-terminal" evidence="2">
    <location>
        <begin position="29"/>
        <end position="187"/>
    </location>
</feature>
<dbReference type="GO" id="GO:1901135">
    <property type="term" value="P:carbohydrate derivative metabolic process"/>
    <property type="evidence" value="ECO:0007669"/>
    <property type="project" value="UniProtKB-ARBA"/>
</dbReference>
<accession>A0AAE3KBN0</accession>
<dbReference type="PANTHER" id="PTHR12526:SF636">
    <property type="entry name" value="BLL3647 PROTEIN"/>
    <property type="match status" value="1"/>
</dbReference>
<dbReference type="InterPro" id="IPR001296">
    <property type="entry name" value="Glyco_trans_1"/>
</dbReference>
<dbReference type="SUPFAM" id="SSF53756">
    <property type="entry name" value="UDP-Glycosyltransferase/glycogen phosphorylase"/>
    <property type="match status" value="1"/>
</dbReference>
<dbReference type="Gene3D" id="3.40.50.2000">
    <property type="entry name" value="Glycogen Phosphorylase B"/>
    <property type="match status" value="2"/>
</dbReference>
<protein>
    <submittedName>
        <fullName evidence="3">Glycosyltransferase involved in cell wall biosynthesis</fullName>
    </submittedName>
</protein>
<reference evidence="3" key="1">
    <citation type="submission" date="2022-03" db="EMBL/GenBank/DDBJ databases">
        <title>Genomic Encyclopedia of Type Strains, Phase III (KMG-III): the genomes of soil and plant-associated and newly described type strains.</title>
        <authorList>
            <person name="Whitman W."/>
        </authorList>
    </citation>
    <scope>NUCLEOTIDE SEQUENCE</scope>
    <source>
        <strain evidence="3">ANL 6-2</strain>
    </source>
</reference>
<gene>
    <name evidence="3" type="ORF">J2T57_002955</name>
</gene>
<evidence type="ECO:0000259" key="2">
    <source>
        <dbReference type="Pfam" id="PF13439"/>
    </source>
</evidence>
<name>A0AAE3KBN0_9GAMM</name>
<comment type="caution">
    <text evidence="3">The sequence shown here is derived from an EMBL/GenBank/DDBJ whole genome shotgun (WGS) entry which is preliminary data.</text>
</comment>
<dbReference type="InterPro" id="IPR028098">
    <property type="entry name" value="Glyco_trans_4-like_N"/>
</dbReference>
<proteinExistence type="predicted"/>
<dbReference type="EMBL" id="JALJXV010000007">
    <property type="protein sequence ID" value="MCP1675800.1"/>
    <property type="molecule type" value="Genomic_DNA"/>
</dbReference>
<dbReference type="CDD" id="cd03801">
    <property type="entry name" value="GT4_PimA-like"/>
    <property type="match status" value="1"/>
</dbReference>
<feature type="domain" description="Glycosyl transferase family 1" evidence="1">
    <location>
        <begin position="199"/>
        <end position="355"/>
    </location>
</feature>
<dbReference type="Pfam" id="PF13439">
    <property type="entry name" value="Glyco_transf_4"/>
    <property type="match status" value="1"/>
</dbReference>
<evidence type="ECO:0000313" key="4">
    <source>
        <dbReference type="Proteomes" id="UP001205843"/>
    </source>
</evidence>
<dbReference type="AlphaFoldDB" id="A0AAE3KBN0"/>
<dbReference type="Proteomes" id="UP001205843">
    <property type="component" value="Unassembled WGS sequence"/>
</dbReference>
<dbReference type="GO" id="GO:0016757">
    <property type="term" value="F:glycosyltransferase activity"/>
    <property type="evidence" value="ECO:0007669"/>
    <property type="project" value="InterPro"/>
</dbReference>
<evidence type="ECO:0000259" key="1">
    <source>
        <dbReference type="Pfam" id="PF00534"/>
    </source>
</evidence>
<dbReference type="Pfam" id="PF00534">
    <property type="entry name" value="Glycos_transf_1"/>
    <property type="match status" value="1"/>
</dbReference>